<dbReference type="OrthoDB" id="655030at2759"/>
<dbReference type="EMBL" id="CAJVRM010000099">
    <property type="protein sequence ID" value="CAG8974299.1"/>
    <property type="molecule type" value="Genomic_DNA"/>
</dbReference>
<dbReference type="Pfam" id="PF22607">
    <property type="entry name" value="FAD_binding-like"/>
    <property type="match status" value="1"/>
</dbReference>
<comment type="caution">
    <text evidence="2">The sequence shown here is derived from an EMBL/GenBank/DDBJ whole genome shotgun (WGS) entry which is preliminary data.</text>
</comment>
<dbReference type="InterPro" id="IPR054707">
    <property type="entry name" value="DhpH_subs-bd"/>
</dbReference>
<dbReference type="PANTHER" id="PTHR47469">
    <property type="entry name" value="MONOOXYGENASE-LIKE"/>
    <property type="match status" value="1"/>
</dbReference>
<dbReference type="PANTHER" id="PTHR47469:SF2">
    <property type="entry name" value="OS06G0597600 PROTEIN"/>
    <property type="match status" value="1"/>
</dbReference>
<dbReference type="Gene3D" id="3.30.9.60">
    <property type="match status" value="1"/>
</dbReference>
<dbReference type="AlphaFoldDB" id="A0A9N9LFJ8"/>
<evidence type="ECO:0000259" key="1">
    <source>
        <dbReference type="Pfam" id="PF22607"/>
    </source>
</evidence>
<feature type="domain" description="2,6-dihydroxypyridine 3-monooxygenase substrate binding" evidence="1">
    <location>
        <begin position="1"/>
        <end position="55"/>
    </location>
</feature>
<dbReference type="InterPro" id="IPR053212">
    <property type="entry name" value="DHP_3-monooxygenase"/>
</dbReference>
<name>A0A9N9LFJ8_9HELO</name>
<sequence>MTDIDGVQHQRTVPFGKVQPQVWQKQIQNHAINFAAPIKEVLSKIESPFVTAIADCISPQASFYDGKLFLVGDALALFRPHVAQSINQAALHCLLLERYLKGEITLSAYEEEVLSFAHTTLLWSREVGSEYLHSIAGHLYHKMRHRVARRAQRWGVRL</sequence>
<evidence type="ECO:0000313" key="2">
    <source>
        <dbReference type="EMBL" id="CAG8974299.1"/>
    </source>
</evidence>
<organism evidence="2 3">
    <name type="scientific">Hymenoscyphus albidus</name>
    <dbReference type="NCBI Taxonomy" id="595503"/>
    <lineage>
        <taxon>Eukaryota</taxon>
        <taxon>Fungi</taxon>
        <taxon>Dikarya</taxon>
        <taxon>Ascomycota</taxon>
        <taxon>Pezizomycotina</taxon>
        <taxon>Leotiomycetes</taxon>
        <taxon>Helotiales</taxon>
        <taxon>Helotiaceae</taxon>
        <taxon>Hymenoscyphus</taxon>
    </lineage>
</organism>
<evidence type="ECO:0000313" key="3">
    <source>
        <dbReference type="Proteomes" id="UP000701801"/>
    </source>
</evidence>
<keyword evidence="3" id="KW-1185">Reference proteome</keyword>
<dbReference type="SUPFAM" id="SSF54373">
    <property type="entry name" value="FAD-linked reductases, C-terminal domain"/>
    <property type="match status" value="1"/>
</dbReference>
<protein>
    <recommendedName>
        <fullName evidence="1">2,6-dihydroxypyridine 3-monooxygenase substrate binding domain-containing protein</fullName>
    </recommendedName>
</protein>
<reference evidence="2" key="1">
    <citation type="submission" date="2021-07" db="EMBL/GenBank/DDBJ databases">
        <authorList>
            <person name="Durling M."/>
        </authorList>
    </citation>
    <scope>NUCLEOTIDE SEQUENCE</scope>
</reference>
<accession>A0A9N9LFJ8</accession>
<proteinExistence type="predicted"/>
<gene>
    <name evidence="2" type="ORF">HYALB_00011967</name>
</gene>
<dbReference type="Proteomes" id="UP000701801">
    <property type="component" value="Unassembled WGS sequence"/>
</dbReference>
<dbReference type="InterPro" id="IPR036188">
    <property type="entry name" value="FAD/NAD-bd_sf"/>
</dbReference>
<dbReference type="SUPFAM" id="SSF51905">
    <property type="entry name" value="FAD/NAD(P)-binding domain"/>
    <property type="match status" value="1"/>
</dbReference>